<organism evidence="2 3">
    <name type="scientific">Clostridium cochlearium</name>
    <dbReference type="NCBI Taxonomy" id="1494"/>
    <lineage>
        <taxon>Bacteria</taxon>
        <taxon>Bacillati</taxon>
        <taxon>Bacillota</taxon>
        <taxon>Clostridia</taxon>
        <taxon>Eubacteriales</taxon>
        <taxon>Clostridiaceae</taxon>
        <taxon>Clostridium</taxon>
    </lineage>
</organism>
<dbReference type="Pfam" id="PF06949">
    <property type="entry name" value="DUF1292"/>
    <property type="match status" value="1"/>
</dbReference>
<reference evidence="2 3" key="1">
    <citation type="submission" date="2018-06" db="EMBL/GenBank/DDBJ databases">
        <authorList>
            <consortium name="Pathogen Informatics"/>
            <person name="Doyle S."/>
        </authorList>
    </citation>
    <scope>NUCLEOTIDE SEQUENCE [LARGE SCALE GENOMIC DNA]</scope>
    <source>
        <strain evidence="2 3">NCTC13028</strain>
    </source>
</reference>
<accession>A0A2X2WA08</accession>
<dbReference type="RefSeq" id="WP_096635407.1">
    <property type="nucleotide sequence ID" value="NZ_JABAGF010000012.1"/>
</dbReference>
<dbReference type="EMBL" id="UAWC01000001">
    <property type="protein sequence ID" value="SQB32845.1"/>
    <property type="molecule type" value="Genomic_DNA"/>
</dbReference>
<sequence>MDKDKMNNCCCGNDDHHEHDHDCGCGCEGEHEHDALLVDLEDEEGNVVTCEVVDGFNYKETDYAVVENPEDGAIYLFKVVGESEDAELQIPDDEEFEQVRAYYESLLEEE</sequence>
<dbReference type="EMBL" id="JABFIF010000016">
    <property type="protein sequence ID" value="NOH16409.1"/>
    <property type="molecule type" value="Genomic_DNA"/>
</dbReference>
<name>A0A2X2WA08_CLOCO</name>
<dbReference type="Proteomes" id="UP000528432">
    <property type="component" value="Unassembled WGS sequence"/>
</dbReference>
<evidence type="ECO:0000313" key="1">
    <source>
        <dbReference type="EMBL" id="NOH16409.1"/>
    </source>
</evidence>
<evidence type="ECO:0000313" key="4">
    <source>
        <dbReference type="Proteomes" id="UP000528432"/>
    </source>
</evidence>
<dbReference type="Proteomes" id="UP000250223">
    <property type="component" value="Unassembled WGS sequence"/>
</dbReference>
<dbReference type="AlphaFoldDB" id="A0A2X2WA08"/>
<proteinExistence type="predicted"/>
<reference evidence="1 4" key="2">
    <citation type="submission" date="2020-05" db="EMBL/GenBank/DDBJ databases">
        <title>Draft genome sequence of Clostridium cochlearium strain AGROS13 isolated from a sheep dairy farm in New Zealand.</title>
        <authorList>
            <person name="Gupta T.B."/>
            <person name="Jauregui R."/>
            <person name="Risson A.N."/>
            <person name="Brightwell G."/>
            <person name="Maclean P."/>
        </authorList>
    </citation>
    <scope>NUCLEOTIDE SEQUENCE [LARGE SCALE GENOMIC DNA]</scope>
    <source>
        <strain evidence="1 4">AGROS13</strain>
    </source>
</reference>
<dbReference type="InterPro" id="IPR009711">
    <property type="entry name" value="UPF0473"/>
</dbReference>
<protein>
    <submittedName>
        <fullName evidence="1">DUF1292 domain-containing protein</fullName>
    </submittedName>
    <submittedName>
        <fullName evidence="2">Protein of uncharacterized function (DUF1292)</fullName>
    </submittedName>
</protein>
<gene>
    <name evidence="1" type="ORF">HMJ28_08425</name>
    <name evidence="2" type="ORF">NCTC13028_00030</name>
</gene>
<evidence type="ECO:0000313" key="3">
    <source>
        <dbReference type="Proteomes" id="UP000250223"/>
    </source>
</evidence>
<evidence type="ECO:0000313" key="2">
    <source>
        <dbReference type="EMBL" id="SQB32845.1"/>
    </source>
</evidence>